<dbReference type="InterPro" id="IPR038765">
    <property type="entry name" value="Papain-like_cys_pep_sf"/>
</dbReference>
<dbReference type="InterPro" id="IPR002931">
    <property type="entry name" value="Transglutaminase-like"/>
</dbReference>
<dbReference type="AlphaFoldDB" id="A0A159Z7N3"/>
<dbReference type="Pfam" id="PF01841">
    <property type="entry name" value="Transglut_core"/>
    <property type="match status" value="1"/>
</dbReference>
<dbReference type="KEGG" id="daa:AKL17_3348"/>
<proteinExistence type="predicted"/>
<evidence type="ECO:0000313" key="2">
    <source>
        <dbReference type="EMBL" id="AMY70580.1"/>
    </source>
</evidence>
<dbReference type="PATRIC" id="fig|1335048.3.peg.3477"/>
<feature type="domain" description="Transglutaminase-like" evidence="1">
    <location>
        <begin position="99"/>
        <end position="191"/>
    </location>
</feature>
<evidence type="ECO:0000259" key="1">
    <source>
        <dbReference type="Pfam" id="PF01841"/>
    </source>
</evidence>
<dbReference type="RefSeq" id="WP_066815218.1">
    <property type="nucleotide sequence ID" value="NZ_CP012661.1"/>
</dbReference>
<evidence type="ECO:0000313" key="3">
    <source>
        <dbReference type="Proteomes" id="UP000076128"/>
    </source>
</evidence>
<dbReference type="Proteomes" id="UP000076128">
    <property type="component" value="Chromosome"/>
</dbReference>
<organism evidence="2 3">
    <name type="scientific">Frigidibacter mobilis</name>
    <dbReference type="NCBI Taxonomy" id="1335048"/>
    <lineage>
        <taxon>Bacteria</taxon>
        <taxon>Pseudomonadati</taxon>
        <taxon>Pseudomonadota</taxon>
        <taxon>Alphaproteobacteria</taxon>
        <taxon>Rhodobacterales</taxon>
        <taxon>Paracoccaceae</taxon>
        <taxon>Frigidibacter</taxon>
    </lineage>
</organism>
<dbReference type="EMBL" id="CP012661">
    <property type="protein sequence ID" value="AMY70580.1"/>
    <property type="molecule type" value="Genomic_DNA"/>
</dbReference>
<dbReference type="SUPFAM" id="SSF54001">
    <property type="entry name" value="Cysteine proteinases"/>
    <property type="match status" value="1"/>
</dbReference>
<sequence length="279" mass="29720">MSGYAVEITVAGTEGQILAPVGLTSAASACMGCTVTGGSVRRLTETTTGQEVLLVTPEAAEVVFCYGYSGVPAAYPEAIFHPAPSRFTRAAEALIEEAQQLAGQGDALERATRLARAVAERFTYGHPEVRFNDGFDHIPHLGCGLTEGSCVDIHTYLIASFRASGIEAGYVVGIYFREDGSSSGGHCWAVTRIGGATQEWDIAHFLRIGRRDISPALNPRGGFRAPVGHSMGLALPEIGVEELKLLSEPMMLRNGLPERFAQKRIRQLSPVSLQSGSIA</sequence>
<protein>
    <recommendedName>
        <fullName evidence="1">Transglutaminase-like domain-containing protein</fullName>
    </recommendedName>
</protein>
<gene>
    <name evidence="2" type="ORF">AKL17_3348</name>
</gene>
<reference evidence="2 3" key="1">
    <citation type="submission" date="2015-09" db="EMBL/GenBank/DDBJ databases">
        <title>Complete genome sequence of Defluviimonas alba cai42t isolated from an oilfield in Xinjiang.</title>
        <authorList>
            <person name="Geng S."/>
            <person name="Pan X."/>
            <person name="Wu X."/>
        </authorList>
    </citation>
    <scope>NUCLEOTIDE SEQUENCE [LARGE SCALE GENOMIC DNA]</scope>
    <source>
        <strain evidence="3">cai42</strain>
    </source>
</reference>
<name>A0A159Z7N3_9RHOB</name>
<dbReference type="Gene3D" id="3.10.620.30">
    <property type="match status" value="1"/>
</dbReference>
<dbReference type="STRING" id="1335048.AKL17_3348"/>
<keyword evidence="3" id="KW-1185">Reference proteome</keyword>
<accession>A0A159Z7N3</accession>